<dbReference type="InterPro" id="IPR003593">
    <property type="entry name" value="AAA+_ATPase"/>
</dbReference>
<dbReference type="HOGENOM" id="CLU_047531_0_0_9"/>
<dbReference type="RefSeq" id="WP_008789272.1">
    <property type="nucleotide sequence ID" value="NZ_AKCB01000001.1"/>
</dbReference>
<evidence type="ECO:0000256" key="1">
    <source>
        <dbReference type="ARBA" id="ARBA00005417"/>
    </source>
</evidence>
<dbReference type="GO" id="GO:0022857">
    <property type="term" value="F:transmembrane transporter activity"/>
    <property type="evidence" value="ECO:0007669"/>
    <property type="project" value="UniProtKB-ARBA"/>
</dbReference>
<sequence length="446" mass="51215">MSNILIEANNITKVYDPDIFLKRGKNIYALDNVNFVLDEGDFICIMGPSGSGKSTLLNCLSTLDKISSGSIRIMNKDISTLNKNELCQFRYEYLGFVFQDHNLISYLSVFDNIASPAMLAKENPKTLQNRVVEIARDLEIEDLLDKFPNECSGGECQRIAIARALINQPKILVCDEPTGNLDSKNSHKVLKILSHLNQTGTTILLVTHDAMIASYAKTMMYLYDGGIQTVIHKHQDTQIEFFKNINSITTQDSLLKEFSQDVLPENDLQETYEEDAIPAIAIQDTKKEFVSRQSFYIIIDGQPYDKDRERHNTPLHINGTIVRYRNQKNDDIQFDLSSVQEISLNLKARFVNFGLFSQYTFSVLVDLKTAEGTYLWKAKNQDDFINIIQYFHQLQIPIDDPRKIEEAYKKYPKEYERTKYFQRTHKDLIKYGEAESINGVSATKFK</sequence>
<protein>
    <submittedName>
        <fullName evidence="6">ABC transporter</fullName>
    </submittedName>
</protein>
<proteinExistence type="inferred from homology"/>
<feature type="domain" description="ABC transporter" evidence="5">
    <location>
        <begin position="6"/>
        <end position="249"/>
    </location>
</feature>
<dbReference type="PANTHER" id="PTHR42798:SF7">
    <property type="entry name" value="ALPHA-D-RIBOSE 1-METHYLPHOSPHONATE 5-TRIPHOSPHATE SYNTHASE SUBUNIT PHNL"/>
    <property type="match status" value="1"/>
</dbReference>
<dbReference type="InterPro" id="IPR017871">
    <property type="entry name" value="ABC_transporter-like_CS"/>
</dbReference>
<dbReference type="CDD" id="cd03255">
    <property type="entry name" value="ABC_MJ0796_LolCDE_FtsE"/>
    <property type="match status" value="1"/>
</dbReference>
<organism evidence="6 7">
    <name type="scientific">Coprobacillus cateniformis</name>
    <dbReference type="NCBI Taxonomy" id="100884"/>
    <lineage>
        <taxon>Bacteria</taxon>
        <taxon>Bacillati</taxon>
        <taxon>Bacillota</taxon>
        <taxon>Erysipelotrichia</taxon>
        <taxon>Erysipelotrichales</taxon>
        <taxon>Coprobacillaceae</taxon>
        <taxon>Coprobacillus</taxon>
    </lineage>
</organism>
<dbReference type="PANTHER" id="PTHR42798">
    <property type="entry name" value="LIPOPROTEIN-RELEASING SYSTEM ATP-BINDING PROTEIN LOLD"/>
    <property type="match status" value="1"/>
</dbReference>
<keyword evidence="3" id="KW-0547">Nucleotide-binding</keyword>
<reference evidence="6 7" key="1">
    <citation type="submission" date="2010-12" db="EMBL/GenBank/DDBJ databases">
        <title>The Genome Sequence of Coprobacillus sp. strain 29_1.</title>
        <authorList>
            <consortium name="The Broad Institute Genome Sequencing Platform"/>
            <person name="Earl A."/>
            <person name="Ward D."/>
            <person name="Feldgarden M."/>
            <person name="Gevers D."/>
            <person name="Daigneault M."/>
            <person name="Sibley C.D."/>
            <person name="White A."/>
            <person name="Strauss J."/>
            <person name="Allen-Vercoe E."/>
            <person name="Young S.K."/>
            <person name="Zeng Q."/>
            <person name="Gargeya S."/>
            <person name="Fitzgerald M."/>
            <person name="Haas B."/>
            <person name="Abouelleil A."/>
            <person name="Alvarado L."/>
            <person name="Arachchi H.M."/>
            <person name="Berlin A."/>
            <person name="Brown A."/>
            <person name="Chapman S.B."/>
            <person name="Chen Z."/>
            <person name="Dunbar C."/>
            <person name="Freedman E."/>
            <person name="Gearin G."/>
            <person name="Gellesch M."/>
            <person name="Goldberg J."/>
            <person name="Griggs A."/>
            <person name="Gujja S."/>
            <person name="Heilman E."/>
            <person name="Heiman D."/>
            <person name="Howarth C."/>
            <person name="Larson L."/>
            <person name="Lui A."/>
            <person name="MacDonald P.J.P."/>
            <person name="Mehta T."/>
            <person name="Montmayeur A."/>
            <person name="Murphy C."/>
            <person name="Neiman D."/>
            <person name="Pearson M."/>
            <person name="Priest M."/>
            <person name="Roberts A."/>
            <person name="Saif S."/>
            <person name="Shea T."/>
            <person name="Shenoy N."/>
            <person name="Sisk P."/>
            <person name="Stolte C."/>
            <person name="Sykes S."/>
            <person name="White J."/>
            <person name="Yandava C."/>
            <person name="Nusbaum C."/>
            <person name="Birren B."/>
        </authorList>
    </citation>
    <scope>NUCLEOTIDE SEQUENCE [LARGE SCALE GENOMIC DNA]</scope>
    <source>
        <strain evidence="6 7">29_1</strain>
    </source>
</reference>
<dbReference type="GO" id="GO:0098796">
    <property type="term" value="C:membrane protein complex"/>
    <property type="evidence" value="ECO:0007669"/>
    <property type="project" value="UniProtKB-ARBA"/>
</dbReference>
<gene>
    <name evidence="6" type="ORF">HMPREF9488_02172</name>
</gene>
<dbReference type="InterPro" id="IPR027417">
    <property type="entry name" value="P-loop_NTPase"/>
</dbReference>
<dbReference type="AlphaFoldDB" id="E7GBN1"/>
<keyword evidence="4" id="KW-0067">ATP-binding</keyword>
<dbReference type="GO" id="GO:0005524">
    <property type="term" value="F:ATP binding"/>
    <property type="evidence" value="ECO:0007669"/>
    <property type="project" value="UniProtKB-KW"/>
</dbReference>
<accession>E7GBN1</accession>
<evidence type="ECO:0000259" key="5">
    <source>
        <dbReference type="PROSITE" id="PS50893"/>
    </source>
</evidence>
<dbReference type="Proteomes" id="UP000003157">
    <property type="component" value="Unassembled WGS sequence"/>
</dbReference>
<dbReference type="GeneID" id="78230116"/>
<dbReference type="Gene3D" id="3.40.50.300">
    <property type="entry name" value="P-loop containing nucleotide triphosphate hydrolases"/>
    <property type="match status" value="1"/>
</dbReference>
<comment type="similarity">
    <text evidence="1">Belongs to the ABC transporter superfamily.</text>
</comment>
<dbReference type="eggNOG" id="COG1136">
    <property type="taxonomic scope" value="Bacteria"/>
</dbReference>
<dbReference type="PROSITE" id="PS50893">
    <property type="entry name" value="ABC_TRANSPORTER_2"/>
    <property type="match status" value="1"/>
</dbReference>
<dbReference type="OrthoDB" id="1638705at2"/>
<dbReference type="SUPFAM" id="SSF52540">
    <property type="entry name" value="P-loop containing nucleoside triphosphate hydrolases"/>
    <property type="match status" value="1"/>
</dbReference>
<evidence type="ECO:0000313" key="7">
    <source>
        <dbReference type="Proteomes" id="UP000003157"/>
    </source>
</evidence>
<dbReference type="GO" id="GO:0016887">
    <property type="term" value="F:ATP hydrolysis activity"/>
    <property type="evidence" value="ECO:0007669"/>
    <property type="project" value="InterPro"/>
</dbReference>
<evidence type="ECO:0000256" key="2">
    <source>
        <dbReference type="ARBA" id="ARBA00022448"/>
    </source>
</evidence>
<keyword evidence="7" id="KW-1185">Reference proteome</keyword>
<dbReference type="EMBL" id="ADKX01000035">
    <property type="protein sequence ID" value="EFW04601.1"/>
    <property type="molecule type" value="Genomic_DNA"/>
</dbReference>
<evidence type="ECO:0000256" key="3">
    <source>
        <dbReference type="ARBA" id="ARBA00022741"/>
    </source>
</evidence>
<comment type="caution">
    <text evidence="6">The sequence shown here is derived from an EMBL/GenBank/DDBJ whole genome shotgun (WGS) entry which is preliminary data.</text>
</comment>
<dbReference type="SMART" id="SM00382">
    <property type="entry name" value="AAA"/>
    <property type="match status" value="1"/>
</dbReference>
<name>E7GBN1_9FIRM</name>
<dbReference type="InterPro" id="IPR017911">
    <property type="entry name" value="MacB-like_ATP-bd"/>
</dbReference>
<dbReference type="Pfam" id="PF00005">
    <property type="entry name" value="ABC_tran"/>
    <property type="match status" value="1"/>
</dbReference>
<dbReference type="InterPro" id="IPR003439">
    <property type="entry name" value="ABC_transporter-like_ATP-bd"/>
</dbReference>
<keyword evidence="2" id="KW-0813">Transport</keyword>
<evidence type="ECO:0000313" key="6">
    <source>
        <dbReference type="EMBL" id="EFW04601.1"/>
    </source>
</evidence>
<dbReference type="FunFam" id="3.40.50.300:FF:000032">
    <property type="entry name" value="Export ABC transporter ATP-binding protein"/>
    <property type="match status" value="1"/>
</dbReference>
<dbReference type="PROSITE" id="PS00211">
    <property type="entry name" value="ABC_TRANSPORTER_1"/>
    <property type="match status" value="1"/>
</dbReference>
<dbReference type="STRING" id="100884.GCA_000269565_02282"/>
<evidence type="ECO:0000256" key="4">
    <source>
        <dbReference type="ARBA" id="ARBA00022840"/>
    </source>
</evidence>